<proteinExistence type="predicted"/>
<sequence>MIPRAANRLETTLLLSRKSLPRPARLYSTPSKRANAPAFATAQVPRPDFLPYLSQQAQTQRPSPRWDNVPPSEFAKQLESFLNRATPYTILPPPLPTDRSSEVNDFWYTDSTTQDHLAVMDACLHNLYDVPRAQSIFERLREKVGNPVLSTTVYNAFLEAYLKMAATKESTARAFWVGLAWDLYEVMESGKEKVFPNAGTYATMLLAWHRFNVDSLTPVNAPNAVSPTNLLANLVEREITVSRVIADRVFTSSEEVAHIIKAISKGAVALNLSNVVTELGQAEAIGTHTTDVLDGVPEVRPVLRPKRGENSDAEESTDAQNEMPFNLENLRRHLAQVTLARRVLPDDMSARQKLLEESVYDVAVERLKHETESLAKVGLDSQAPFMQANLKRWMWDWHTKLRTRLEQEVKNIVAAEERSPPKHHAALGPYLSLVNSEKLSLITILEVMKLQGSGGMYDGMKTARALITVGKAVEVEYKAQICRRNDIQIPSSPARAPGGGSVDIGFFSALGYRNLQQRRVAAARHMTDGESWTAAWSQPVRSKIGGILVDCLMDVASVVRTAVDKNTGGTISEVQPAFYHSYEYIRGQKLGVIRLNAVVAERIAKDGLRETLHPRHLPMLVKPKPWLSYDQGGYLYNKNVAMRFKDSMEQLSYLKQASAAGNVELVYAGLDVLGSTPWKVNRRVFDVVLQVWNSGERLGKLPPAVYDLPEPERPQNWETDLKARSVFLQRQKAFNQGKANNHSDRCNVNYKIEIARAFLGDTFYLPHNLDFRGRAYPIPPHLNHIGDDLSRGLLTFAEAKPLGERGLRWLKIHLSNLYGFDKASFDERVDFVEQRLDDIFDSATKPLDGERWWTKADDPWQCLATCMELHAALTSPDPLAYLSSLPVHQDGTCNGLQHYAALGGDESGAAQVNLAAGERPSDVYTYVGNMVEKRIAEDVKKGDKYAKLLQGKITRKVVKQTVMTTVYGVTFVGARDQIERQLKDRKDLPEEDCWSAAAYLAKQTLNCIGDLFSGATAIQTWLNICARLISKSIPEERLPDAMSPLRQRPGTKAARKSGLLVNRLKKEQMTSVVWTTPLGLPIVQPYRKISRKQIMTNVQSVFISDPNSPAEVNSAKQASAFPPNFIHSLDATHMMLTALECRTQDLMFASVHDSYWTHASSIDKMSEVIRDTFIALHSSDVLGKLQSEFVERYKDHKIPLVSLQHGQLTKLLRAAGSQIVCTPEQAAQLDAINELLAVQDGTTPSELGTAETEITTAKSDVETISSEQEECEEEDEDAWEDGEDATPRQKATKARKVKAEQAAVSLNGKFVNLTDIIPPLPKKGTFRVQSIKKSQYFFS</sequence>
<evidence type="ECO:0000313" key="1">
    <source>
        <dbReference type="EMBL" id="TFK67999.1"/>
    </source>
</evidence>
<accession>A0ACD3ARX5</accession>
<dbReference type="EMBL" id="ML208362">
    <property type="protein sequence ID" value="TFK67999.1"/>
    <property type="molecule type" value="Genomic_DNA"/>
</dbReference>
<organism evidence="1 2">
    <name type="scientific">Pluteus cervinus</name>
    <dbReference type="NCBI Taxonomy" id="181527"/>
    <lineage>
        <taxon>Eukaryota</taxon>
        <taxon>Fungi</taxon>
        <taxon>Dikarya</taxon>
        <taxon>Basidiomycota</taxon>
        <taxon>Agaricomycotina</taxon>
        <taxon>Agaricomycetes</taxon>
        <taxon>Agaricomycetidae</taxon>
        <taxon>Agaricales</taxon>
        <taxon>Pluteineae</taxon>
        <taxon>Pluteaceae</taxon>
        <taxon>Pluteus</taxon>
    </lineage>
</organism>
<name>A0ACD3ARX5_9AGAR</name>
<dbReference type="Proteomes" id="UP000308600">
    <property type="component" value="Unassembled WGS sequence"/>
</dbReference>
<evidence type="ECO:0000313" key="2">
    <source>
        <dbReference type="Proteomes" id="UP000308600"/>
    </source>
</evidence>
<gene>
    <name evidence="1" type="ORF">BDN72DRAFT_960599</name>
</gene>
<protein>
    <submittedName>
        <fullName evidence="1">DNA/RNA polymerase</fullName>
    </submittedName>
</protein>
<keyword evidence="2" id="KW-1185">Reference proteome</keyword>
<reference evidence="1 2" key="1">
    <citation type="journal article" date="2019" name="Nat. Ecol. Evol.">
        <title>Megaphylogeny resolves global patterns of mushroom evolution.</title>
        <authorList>
            <person name="Varga T."/>
            <person name="Krizsan K."/>
            <person name="Foldi C."/>
            <person name="Dima B."/>
            <person name="Sanchez-Garcia M."/>
            <person name="Sanchez-Ramirez S."/>
            <person name="Szollosi G.J."/>
            <person name="Szarkandi J.G."/>
            <person name="Papp V."/>
            <person name="Albert L."/>
            <person name="Andreopoulos W."/>
            <person name="Angelini C."/>
            <person name="Antonin V."/>
            <person name="Barry K.W."/>
            <person name="Bougher N.L."/>
            <person name="Buchanan P."/>
            <person name="Buyck B."/>
            <person name="Bense V."/>
            <person name="Catcheside P."/>
            <person name="Chovatia M."/>
            <person name="Cooper J."/>
            <person name="Damon W."/>
            <person name="Desjardin D."/>
            <person name="Finy P."/>
            <person name="Geml J."/>
            <person name="Haridas S."/>
            <person name="Hughes K."/>
            <person name="Justo A."/>
            <person name="Karasinski D."/>
            <person name="Kautmanova I."/>
            <person name="Kiss B."/>
            <person name="Kocsube S."/>
            <person name="Kotiranta H."/>
            <person name="LaButti K.M."/>
            <person name="Lechner B.E."/>
            <person name="Liimatainen K."/>
            <person name="Lipzen A."/>
            <person name="Lukacs Z."/>
            <person name="Mihaltcheva S."/>
            <person name="Morgado L.N."/>
            <person name="Niskanen T."/>
            <person name="Noordeloos M.E."/>
            <person name="Ohm R.A."/>
            <person name="Ortiz-Santana B."/>
            <person name="Ovrebo C."/>
            <person name="Racz N."/>
            <person name="Riley R."/>
            <person name="Savchenko A."/>
            <person name="Shiryaev A."/>
            <person name="Soop K."/>
            <person name="Spirin V."/>
            <person name="Szebenyi C."/>
            <person name="Tomsovsky M."/>
            <person name="Tulloss R.E."/>
            <person name="Uehling J."/>
            <person name="Grigoriev I.V."/>
            <person name="Vagvolgyi C."/>
            <person name="Papp T."/>
            <person name="Martin F.M."/>
            <person name="Miettinen O."/>
            <person name="Hibbett D.S."/>
            <person name="Nagy L.G."/>
        </authorList>
    </citation>
    <scope>NUCLEOTIDE SEQUENCE [LARGE SCALE GENOMIC DNA]</scope>
    <source>
        <strain evidence="1 2">NL-1719</strain>
    </source>
</reference>